<dbReference type="RefSeq" id="WP_259627330.1">
    <property type="nucleotide sequence ID" value="NZ_JANYMP010000020.1"/>
</dbReference>
<dbReference type="CDD" id="cd00093">
    <property type="entry name" value="HTH_XRE"/>
    <property type="match status" value="1"/>
</dbReference>
<dbReference type="Gene3D" id="1.10.260.40">
    <property type="entry name" value="lambda repressor-like DNA-binding domains"/>
    <property type="match status" value="1"/>
</dbReference>
<dbReference type="InterPro" id="IPR010982">
    <property type="entry name" value="Lambda_DNA-bd_dom_sf"/>
</dbReference>
<dbReference type="GO" id="GO:0003677">
    <property type="term" value="F:DNA binding"/>
    <property type="evidence" value="ECO:0007669"/>
    <property type="project" value="InterPro"/>
</dbReference>
<dbReference type="InterPro" id="IPR043917">
    <property type="entry name" value="DUF5753"/>
</dbReference>
<evidence type="ECO:0000313" key="2">
    <source>
        <dbReference type="EMBL" id="MCS7481847.1"/>
    </source>
</evidence>
<dbReference type="InterPro" id="IPR001387">
    <property type="entry name" value="Cro/C1-type_HTH"/>
</dbReference>
<comment type="caution">
    <text evidence="2">The sequence shown here is derived from an EMBL/GenBank/DDBJ whole genome shotgun (WGS) entry which is preliminary data.</text>
</comment>
<evidence type="ECO:0000313" key="3">
    <source>
        <dbReference type="Proteomes" id="UP001141259"/>
    </source>
</evidence>
<organism evidence="2 3">
    <name type="scientific">Umezawaea endophytica</name>
    <dbReference type="NCBI Taxonomy" id="1654476"/>
    <lineage>
        <taxon>Bacteria</taxon>
        <taxon>Bacillati</taxon>
        <taxon>Actinomycetota</taxon>
        <taxon>Actinomycetes</taxon>
        <taxon>Pseudonocardiales</taxon>
        <taxon>Pseudonocardiaceae</taxon>
        <taxon>Umezawaea</taxon>
    </lineage>
</organism>
<proteinExistence type="predicted"/>
<protein>
    <submittedName>
        <fullName evidence="2">Helix-turn-helix domain-containing protein</fullName>
    </submittedName>
</protein>
<dbReference type="AlphaFoldDB" id="A0A9X3AHQ0"/>
<dbReference type="SUPFAM" id="SSF47413">
    <property type="entry name" value="lambda repressor-like DNA-binding domains"/>
    <property type="match status" value="1"/>
</dbReference>
<gene>
    <name evidence="2" type="ORF">NZH93_33755</name>
</gene>
<feature type="domain" description="HTH cro/C1-type" evidence="1">
    <location>
        <begin position="21"/>
        <end position="52"/>
    </location>
</feature>
<dbReference type="PROSITE" id="PS50943">
    <property type="entry name" value="HTH_CROC1"/>
    <property type="match status" value="1"/>
</dbReference>
<evidence type="ECO:0000259" key="1">
    <source>
        <dbReference type="PROSITE" id="PS50943"/>
    </source>
</evidence>
<dbReference type="Pfam" id="PF19054">
    <property type="entry name" value="DUF5753"/>
    <property type="match status" value="1"/>
</dbReference>
<dbReference type="Pfam" id="PF13560">
    <property type="entry name" value="HTH_31"/>
    <property type="match status" value="1"/>
</dbReference>
<dbReference type="EMBL" id="JANYMP010000020">
    <property type="protein sequence ID" value="MCS7481847.1"/>
    <property type="molecule type" value="Genomic_DNA"/>
</dbReference>
<sequence length="299" mass="33660">MEEDHHSRPATARTRELGQELRLARKRANLKATAVAEELGWSLGKLSKLEHGWRSTSDWDYGTLLGKLGADQATRKRIQLIVAEQDTGHFLRPHHGLLSDNLLCLMIHERAATTMCHYETTFIPGLLQTEAYARAVIDPDGGFLPEELTFKTNARLERQTVLIGLGSPEATFYIHEVALHAVVGDNQVMHDQMMRLAFMCGWGRLTIRVVPMSRGGHPALMHAFASMTFAKPITPVAYSETDVATVFTEDRRSIEIYQHKQRALDDRALNAEQSRSLFARWADTYDRRGDRDVEGPGLA</sequence>
<keyword evidence="3" id="KW-1185">Reference proteome</keyword>
<name>A0A9X3AHQ0_9PSEU</name>
<dbReference type="Proteomes" id="UP001141259">
    <property type="component" value="Unassembled WGS sequence"/>
</dbReference>
<accession>A0A9X3AHQ0</accession>
<reference evidence="2" key="1">
    <citation type="submission" date="2022-08" db="EMBL/GenBank/DDBJ databases">
        <authorList>
            <person name="Tistechok S."/>
            <person name="Samborskyy M."/>
            <person name="Roman I."/>
        </authorList>
    </citation>
    <scope>NUCLEOTIDE SEQUENCE</scope>
    <source>
        <strain evidence="2">DSM 103496</strain>
    </source>
</reference>